<dbReference type="Gene3D" id="3.20.20.140">
    <property type="entry name" value="Metal-dependent hydrolases"/>
    <property type="match status" value="1"/>
</dbReference>
<dbReference type="NCBIfam" id="TIGR00594">
    <property type="entry name" value="polc"/>
    <property type="match status" value="1"/>
</dbReference>
<evidence type="ECO:0000259" key="1">
    <source>
        <dbReference type="SMART" id="SM00481"/>
    </source>
</evidence>
<dbReference type="GO" id="GO:0003887">
    <property type="term" value="F:DNA-directed DNA polymerase activity"/>
    <property type="evidence" value="ECO:0007669"/>
    <property type="project" value="UniProtKB-EC"/>
</dbReference>
<protein>
    <submittedName>
        <fullName evidence="2">DNA polymerase III subunit alpha</fullName>
        <ecNumber evidence="2">2.7.7.7</ecNumber>
    </submittedName>
</protein>
<dbReference type="GO" id="GO:0008408">
    <property type="term" value="F:3'-5' exonuclease activity"/>
    <property type="evidence" value="ECO:0007669"/>
    <property type="project" value="InterPro"/>
</dbReference>
<dbReference type="InterPro" id="IPR016195">
    <property type="entry name" value="Pol/histidinol_Pase-like"/>
</dbReference>
<dbReference type="PANTHER" id="PTHR32294:SF0">
    <property type="entry name" value="DNA POLYMERASE III SUBUNIT ALPHA"/>
    <property type="match status" value="1"/>
</dbReference>
<comment type="caution">
    <text evidence="2">The sequence shown here is derived from an EMBL/GenBank/DDBJ whole genome shotgun (WGS) entry which is preliminary data.</text>
</comment>
<name>A0A2M8AD31_9BACT</name>
<evidence type="ECO:0000313" key="3">
    <source>
        <dbReference type="Proteomes" id="UP000230611"/>
    </source>
</evidence>
<feature type="domain" description="Polymerase/histidinol phosphatase N-terminal" evidence="1">
    <location>
        <begin position="4"/>
        <end position="71"/>
    </location>
</feature>
<keyword evidence="2" id="KW-0548">Nucleotidyltransferase</keyword>
<dbReference type="PANTHER" id="PTHR32294">
    <property type="entry name" value="DNA POLYMERASE III SUBUNIT ALPHA"/>
    <property type="match status" value="1"/>
</dbReference>
<dbReference type="InterPro" id="IPR041931">
    <property type="entry name" value="DNA_pol3_alpha_thumb_dom"/>
</dbReference>
<dbReference type="SUPFAM" id="SSF89550">
    <property type="entry name" value="PHP domain-like"/>
    <property type="match status" value="1"/>
</dbReference>
<evidence type="ECO:0000313" key="2">
    <source>
        <dbReference type="EMBL" id="PJB15469.1"/>
    </source>
</evidence>
<dbReference type="InterPro" id="IPR011708">
    <property type="entry name" value="DNA_pol3_alpha_NTPase_dom"/>
</dbReference>
<dbReference type="EMBL" id="PFUO01000169">
    <property type="protein sequence ID" value="PJB15469.1"/>
    <property type="molecule type" value="Genomic_DNA"/>
</dbReference>
<dbReference type="Proteomes" id="UP000230611">
    <property type="component" value="Unassembled WGS sequence"/>
</dbReference>
<organism evidence="2 3">
    <name type="scientific">Candidatus Falkowbacteria bacterium CG_4_9_14_3_um_filter_38_19</name>
    <dbReference type="NCBI Taxonomy" id="1974559"/>
    <lineage>
        <taxon>Bacteria</taxon>
        <taxon>Candidatus Falkowiibacteriota</taxon>
    </lineage>
</organism>
<dbReference type="SMART" id="SM00481">
    <property type="entry name" value="POLIIIAc"/>
    <property type="match status" value="1"/>
</dbReference>
<dbReference type="GO" id="GO:0006260">
    <property type="term" value="P:DNA replication"/>
    <property type="evidence" value="ECO:0007669"/>
    <property type="project" value="InterPro"/>
</dbReference>
<reference evidence="3" key="1">
    <citation type="submission" date="2017-09" db="EMBL/GenBank/DDBJ databases">
        <title>Depth-based differentiation of microbial function through sediment-hosted aquifers and enrichment of novel symbionts in the deep terrestrial subsurface.</title>
        <authorList>
            <person name="Probst A.J."/>
            <person name="Ladd B."/>
            <person name="Jarett J.K."/>
            <person name="Geller-Mcgrath D.E."/>
            <person name="Sieber C.M.K."/>
            <person name="Emerson J.B."/>
            <person name="Anantharaman K."/>
            <person name="Thomas B.C."/>
            <person name="Malmstrom R."/>
            <person name="Stieglmeier M."/>
            <person name="Klingl A."/>
            <person name="Woyke T."/>
            <person name="Ryan C.M."/>
            <person name="Banfield J.F."/>
        </authorList>
    </citation>
    <scope>NUCLEOTIDE SEQUENCE [LARGE SCALE GENOMIC DNA]</scope>
</reference>
<dbReference type="Gene3D" id="1.10.10.1600">
    <property type="entry name" value="Bacterial DNA polymerase III alpha subunit, thumb domain"/>
    <property type="match status" value="1"/>
</dbReference>
<feature type="non-terminal residue" evidence="2">
    <location>
        <position position="513"/>
    </location>
</feature>
<dbReference type="Pfam" id="PF07733">
    <property type="entry name" value="DNA_pol3_alpha"/>
    <property type="match status" value="1"/>
</dbReference>
<accession>A0A2M8AD31</accession>
<keyword evidence="2" id="KW-0808">Transferase</keyword>
<dbReference type="AlphaFoldDB" id="A0A2M8AD31"/>
<dbReference type="EC" id="2.7.7.7" evidence="2"/>
<proteinExistence type="predicted"/>
<gene>
    <name evidence="2" type="primary">dnaE</name>
    <name evidence="2" type="ORF">CO116_03655</name>
</gene>
<dbReference type="InterPro" id="IPR003141">
    <property type="entry name" value="Pol/His_phosphatase_N"/>
</dbReference>
<dbReference type="InterPro" id="IPR004013">
    <property type="entry name" value="PHP_dom"/>
</dbReference>
<dbReference type="InterPro" id="IPR004805">
    <property type="entry name" value="DnaE2/DnaE/PolC"/>
</dbReference>
<dbReference type="CDD" id="cd12113">
    <property type="entry name" value="PHP_PolIIIA_DnaE3"/>
    <property type="match status" value="1"/>
</dbReference>
<sequence>MKFVHLHTHSHYSLLDGLTKIDDLIRAAKENGADSLAITDHGVMYGVIEFYQKCKKAGIKPIIGVEVYLAPGSRLDKNSKAEERNYHLVLLAKDLAGYKNLIKLTTIAHLEGFYYKPRIDWEVLSRHKDGLIALTACLAGEIPRLILADKLEKCEKRLLEYQELFGADNFYLELQYHPNYAEQIKVNQQLLVFSQKLKIPVVATNDIHYLGKEDDEPQDVLLCLQTKKKKEDRDRMIMLGENFSFRSSREMIEAFKDMPEAIANTVKIAAACNLEIKLGEIQLPYFSVPAGYDCDSYLEEWSKNGLVDRYTKNYEQIDETVRQRLDYELTVIKKMGWSSYFLIVADFVNWAKKNKIVVGPGRGSAAGSLVSYLINVTNIDPLKYDLLFERFLNPDRISMPDIDMDFADARRDEVIRYVEEKYGKDHVAQIITFGTMAARAAVRDVGRVLNYPYDYCDKLAKMIPLFSKIDQALEAISKFKEIYHNEDAARKIIDYARRLEGVARHASTHACGV</sequence>
<dbReference type="Pfam" id="PF02811">
    <property type="entry name" value="PHP"/>
    <property type="match status" value="1"/>
</dbReference>